<organism evidence="1 2">
    <name type="scientific">Nonomuraea soli</name>
    <dbReference type="NCBI Taxonomy" id="1032476"/>
    <lineage>
        <taxon>Bacteria</taxon>
        <taxon>Bacillati</taxon>
        <taxon>Actinomycetota</taxon>
        <taxon>Actinomycetes</taxon>
        <taxon>Streptosporangiales</taxon>
        <taxon>Streptosporangiaceae</taxon>
        <taxon>Nonomuraea</taxon>
    </lineage>
</organism>
<accession>A0A7W0HUV1</accession>
<protein>
    <recommendedName>
        <fullName evidence="3">Potassium transporter TrkA</fullName>
    </recommendedName>
</protein>
<comment type="caution">
    <text evidence="1">The sequence shown here is derived from an EMBL/GenBank/DDBJ whole genome shotgun (WGS) entry which is preliminary data.</text>
</comment>
<gene>
    <name evidence="1" type="ORF">HNR30_007876</name>
</gene>
<dbReference type="SUPFAM" id="SSF51735">
    <property type="entry name" value="NAD(P)-binding Rossmann-fold domains"/>
    <property type="match status" value="1"/>
</dbReference>
<evidence type="ECO:0008006" key="3">
    <source>
        <dbReference type="Google" id="ProtNLM"/>
    </source>
</evidence>
<name>A0A7W0HUV1_9ACTN</name>
<dbReference type="InterPro" id="IPR036291">
    <property type="entry name" value="NAD(P)-bd_dom_sf"/>
</dbReference>
<reference evidence="1 2" key="1">
    <citation type="submission" date="2020-07" db="EMBL/GenBank/DDBJ databases">
        <title>Genomic Encyclopedia of Type Strains, Phase IV (KMG-IV): sequencing the most valuable type-strain genomes for metagenomic binning, comparative biology and taxonomic classification.</title>
        <authorList>
            <person name="Goeker M."/>
        </authorList>
    </citation>
    <scope>NUCLEOTIDE SEQUENCE [LARGE SCALE GENOMIC DNA]</scope>
    <source>
        <strain evidence="1 2">DSM 45533</strain>
    </source>
</reference>
<evidence type="ECO:0000313" key="2">
    <source>
        <dbReference type="Proteomes" id="UP000530928"/>
    </source>
</evidence>
<evidence type="ECO:0000313" key="1">
    <source>
        <dbReference type="EMBL" id="MBA2896485.1"/>
    </source>
</evidence>
<dbReference type="AlphaFoldDB" id="A0A7W0HUV1"/>
<dbReference type="Proteomes" id="UP000530928">
    <property type="component" value="Unassembled WGS sequence"/>
</dbReference>
<sequence length="346" mass="36215">MSKTTLVLIGTGGLARGIAYALATTTTPLDLVIAGRSLDRTAELAYVTATRAALSGTSMTVRAITMDLAGDDLARSLSALDPAGVVLAASTQSPWEHTLAPSAWTAFVREAGFGVTLPFQAEFALRVGRALNAACPRAWFVNACFPDAVNPVLDAHGVPVLCGIGNVSLLAASLRSALGLAPADRLAVLAHHAHLHAQPEEARAWLEGEEVAEVGKALAAQRAATRSELNHITGLAAARFLTGLLTGAVQHTSLPGPFGLPGGYPVRAAGTHLELDLPAGLSLEEAVAFNQRSAERDGVVVEDGTVRFTTPSLPDFAVHELNRVRTELDQLRTRLRDRPPSSSPSL</sequence>
<proteinExistence type="predicted"/>
<dbReference type="Gene3D" id="3.40.50.720">
    <property type="entry name" value="NAD(P)-binding Rossmann-like Domain"/>
    <property type="match status" value="1"/>
</dbReference>
<dbReference type="RefSeq" id="WP_181615149.1">
    <property type="nucleotide sequence ID" value="NZ_BAABAM010000007.1"/>
</dbReference>
<dbReference type="EMBL" id="JACDUR010000008">
    <property type="protein sequence ID" value="MBA2896485.1"/>
    <property type="molecule type" value="Genomic_DNA"/>
</dbReference>
<keyword evidence="2" id="KW-1185">Reference proteome</keyword>